<keyword evidence="2" id="KW-1185">Reference proteome</keyword>
<dbReference type="AlphaFoldDB" id="A0A3N4HRM7"/>
<evidence type="ECO:0008006" key="3">
    <source>
        <dbReference type="Google" id="ProtNLM"/>
    </source>
</evidence>
<sequence length="213" mass="24325">MPSFSKLPNELRMVIAEHIPLWDDFRNFAHVDRTNRSILTSNQDRLFSYFPTSSDERDVVEFASYALASQREDLSVLRDVLEALFMAASIKMPDSSSLVRINIYVTTAAQGPTFFAIRNLLSALIKLSDCKQFPNFFSTVEALTVGRACARMGNRFQDIFAFYGEETHLHSDNEPFLMTELGSRAFCEICLWIERAFRGSTPHLGFVEEIQDQ</sequence>
<gene>
    <name evidence="1" type="ORF">BJ508DRAFT_331053</name>
</gene>
<proteinExistence type="predicted"/>
<dbReference type="EMBL" id="ML119743">
    <property type="protein sequence ID" value="RPA76503.1"/>
    <property type="molecule type" value="Genomic_DNA"/>
</dbReference>
<organism evidence="1 2">
    <name type="scientific">Ascobolus immersus RN42</name>
    <dbReference type="NCBI Taxonomy" id="1160509"/>
    <lineage>
        <taxon>Eukaryota</taxon>
        <taxon>Fungi</taxon>
        <taxon>Dikarya</taxon>
        <taxon>Ascomycota</taxon>
        <taxon>Pezizomycotina</taxon>
        <taxon>Pezizomycetes</taxon>
        <taxon>Pezizales</taxon>
        <taxon>Ascobolaceae</taxon>
        <taxon>Ascobolus</taxon>
    </lineage>
</organism>
<evidence type="ECO:0000313" key="1">
    <source>
        <dbReference type="EMBL" id="RPA76503.1"/>
    </source>
</evidence>
<protein>
    <recommendedName>
        <fullName evidence="3">F-box domain-containing protein</fullName>
    </recommendedName>
</protein>
<reference evidence="1 2" key="1">
    <citation type="journal article" date="2018" name="Nat. Ecol. Evol.">
        <title>Pezizomycetes genomes reveal the molecular basis of ectomycorrhizal truffle lifestyle.</title>
        <authorList>
            <person name="Murat C."/>
            <person name="Payen T."/>
            <person name="Noel B."/>
            <person name="Kuo A."/>
            <person name="Morin E."/>
            <person name="Chen J."/>
            <person name="Kohler A."/>
            <person name="Krizsan K."/>
            <person name="Balestrini R."/>
            <person name="Da Silva C."/>
            <person name="Montanini B."/>
            <person name="Hainaut M."/>
            <person name="Levati E."/>
            <person name="Barry K.W."/>
            <person name="Belfiori B."/>
            <person name="Cichocki N."/>
            <person name="Clum A."/>
            <person name="Dockter R.B."/>
            <person name="Fauchery L."/>
            <person name="Guy J."/>
            <person name="Iotti M."/>
            <person name="Le Tacon F."/>
            <person name="Lindquist E.A."/>
            <person name="Lipzen A."/>
            <person name="Malagnac F."/>
            <person name="Mello A."/>
            <person name="Molinier V."/>
            <person name="Miyauchi S."/>
            <person name="Poulain J."/>
            <person name="Riccioni C."/>
            <person name="Rubini A."/>
            <person name="Sitrit Y."/>
            <person name="Splivallo R."/>
            <person name="Traeger S."/>
            <person name="Wang M."/>
            <person name="Zifcakova L."/>
            <person name="Wipf D."/>
            <person name="Zambonelli A."/>
            <person name="Paolocci F."/>
            <person name="Nowrousian M."/>
            <person name="Ottonello S."/>
            <person name="Baldrian P."/>
            <person name="Spatafora J.W."/>
            <person name="Henrissat B."/>
            <person name="Nagy L.G."/>
            <person name="Aury J.M."/>
            <person name="Wincker P."/>
            <person name="Grigoriev I.V."/>
            <person name="Bonfante P."/>
            <person name="Martin F.M."/>
        </authorList>
    </citation>
    <scope>NUCLEOTIDE SEQUENCE [LARGE SCALE GENOMIC DNA]</scope>
    <source>
        <strain evidence="1 2">RN42</strain>
    </source>
</reference>
<name>A0A3N4HRM7_ASCIM</name>
<evidence type="ECO:0000313" key="2">
    <source>
        <dbReference type="Proteomes" id="UP000275078"/>
    </source>
</evidence>
<accession>A0A3N4HRM7</accession>
<dbReference type="Proteomes" id="UP000275078">
    <property type="component" value="Unassembled WGS sequence"/>
</dbReference>